<evidence type="ECO:0000256" key="3">
    <source>
        <dbReference type="ARBA" id="ARBA00022679"/>
    </source>
</evidence>
<dbReference type="GO" id="GO:0030170">
    <property type="term" value="F:pyridoxal phosphate binding"/>
    <property type="evidence" value="ECO:0007669"/>
    <property type="project" value="InterPro"/>
</dbReference>
<dbReference type="CDD" id="cd00609">
    <property type="entry name" value="AAT_like"/>
    <property type="match status" value="1"/>
</dbReference>
<keyword evidence="7" id="KW-1185">Reference proteome</keyword>
<dbReference type="InterPro" id="IPR015424">
    <property type="entry name" value="PyrdxlP-dep_Trfase"/>
</dbReference>
<dbReference type="Proteomes" id="UP000029221">
    <property type="component" value="Unassembled WGS sequence"/>
</dbReference>
<keyword evidence="2 4" id="KW-0032">Aminotransferase</keyword>
<evidence type="ECO:0000313" key="6">
    <source>
        <dbReference type="EMBL" id="GAK97761.1"/>
    </source>
</evidence>
<sequence>MLVAANRLNNVKEYYFSQKLKEVRELVACGKPVINAGIGSPDLLPPQEVVNAISRAVKEPYANKYQGYLGLPELRSAMAQFYESHYGVCVNPDGQVLPLMGSKEGIMHISLAFLNSGDQVLVPDPGYPTYSAVAQLCEAQAIPYTLKKECGYQPEFDQLEKLDLSKVKIMWVNYPHMPTGARATRDVFEKLIAFGKRHNILIVNDNPYSLIGYERPLSIMKIEGVSSGIIELNSLSKSFNMAGWRVGMMIASKELLNQVLKVKTNMDSGMFYGIQQGAITALRTSESWLQEQNHTYASRRVLMEKFARSLDCRPINKEGGMFLWCALPHGKKDSLSFVDEVLARYDVFIAPGDIFGNEGKGHVRFSLCVPEDQIKTMLNRTLMTV</sequence>
<accession>A0A090QQI0</accession>
<dbReference type="InterPro" id="IPR015421">
    <property type="entry name" value="PyrdxlP-dep_Trfase_major"/>
</dbReference>
<proteinExistence type="inferred from homology"/>
<dbReference type="RefSeq" id="WP_042279567.1">
    <property type="nucleotide sequence ID" value="NZ_BBML01000007.1"/>
</dbReference>
<dbReference type="InterPro" id="IPR015422">
    <property type="entry name" value="PyrdxlP-dep_Trfase_small"/>
</dbReference>
<evidence type="ECO:0000256" key="1">
    <source>
        <dbReference type="ARBA" id="ARBA00001933"/>
    </source>
</evidence>
<protein>
    <recommendedName>
        <fullName evidence="4">Aminotransferase</fullName>
        <ecNumber evidence="4">2.6.1.-</ecNumber>
    </recommendedName>
</protein>
<evidence type="ECO:0000256" key="4">
    <source>
        <dbReference type="RuleBase" id="RU000481"/>
    </source>
</evidence>
<dbReference type="EMBL" id="BBML01000007">
    <property type="protein sequence ID" value="GAK97761.1"/>
    <property type="molecule type" value="Genomic_DNA"/>
</dbReference>
<dbReference type="InterPro" id="IPR050881">
    <property type="entry name" value="LL-DAP_aminotransferase"/>
</dbReference>
<organism evidence="6 7">
    <name type="scientific">Nonlabens tegetincola</name>
    <dbReference type="NCBI Taxonomy" id="323273"/>
    <lineage>
        <taxon>Bacteria</taxon>
        <taxon>Pseudomonadati</taxon>
        <taxon>Bacteroidota</taxon>
        <taxon>Flavobacteriia</taxon>
        <taxon>Flavobacteriales</taxon>
        <taxon>Flavobacteriaceae</taxon>
        <taxon>Nonlabens</taxon>
    </lineage>
</organism>
<name>A0A090QQI0_9FLAO</name>
<keyword evidence="3 4" id="KW-0808">Transferase</keyword>
<comment type="similarity">
    <text evidence="4">Belongs to the class-I pyridoxal-phosphate-dependent aminotransferase family.</text>
</comment>
<dbReference type="PANTHER" id="PTHR42832">
    <property type="entry name" value="AMINO ACID AMINOTRANSFERASE"/>
    <property type="match status" value="1"/>
</dbReference>
<dbReference type="PANTHER" id="PTHR42832:SF3">
    <property type="entry name" value="L-GLUTAMINE--4-(METHYLSULFANYL)-2-OXOBUTANOATE AMINOTRANSFERASE"/>
    <property type="match status" value="1"/>
</dbReference>
<dbReference type="STRING" id="319236.BST91_09840"/>
<evidence type="ECO:0000259" key="5">
    <source>
        <dbReference type="Pfam" id="PF00155"/>
    </source>
</evidence>
<dbReference type="Gene3D" id="3.90.1150.10">
    <property type="entry name" value="Aspartate Aminotransferase, domain 1"/>
    <property type="match status" value="1"/>
</dbReference>
<reference evidence="6" key="1">
    <citation type="journal article" date="2014" name="Genome Announc.">
        <title>Draft Genome Sequences of Marine Flavobacterium Nonlabens Strains NR17, NR24, NR27, NR32, NR33, and Ara13.</title>
        <authorList>
            <person name="Nakanishi M."/>
            <person name="Meirelles P."/>
            <person name="Suzuki R."/>
            <person name="Takatani N."/>
            <person name="Mino S."/>
            <person name="Suda W."/>
            <person name="Oshima K."/>
            <person name="Hattori M."/>
            <person name="Ohkuma M."/>
            <person name="Hosokawa M."/>
            <person name="Miyashita K."/>
            <person name="Thompson F.L."/>
            <person name="Niwa A."/>
            <person name="Sawabe T."/>
            <person name="Sawabe T."/>
        </authorList>
    </citation>
    <scope>NUCLEOTIDE SEQUENCE [LARGE SCALE GENOMIC DNA]</scope>
    <source>
        <strain evidence="6">JCM 19294</strain>
    </source>
</reference>
<evidence type="ECO:0000256" key="2">
    <source>
        <dbReference type="ARBA" id="ARBA00022576"/>
    </source>
</evidence>
<dbReference type="GO" id="GO:0008483">
    <property type="term" value="F:transaminase activity"/>
    <property type="evidence" value="ECO:0007669"/>
    <property type="project" value="UniProtKB-KW"/>
</dbReference>
<dbReference type="PROSITE" id="PS00105">
    <property type="entry name" value="AA_TRANSFER_CLASS_1"/>
    <property type="match status" value="1"/>
</dbReference>
<evidence type="ECO:0000313" key="7">
    <source>
        <dbReference type="Proteomes" id="UP000029221"/>
    </source>
</evidence>
<gene>
    <name evidence="6" type="ORF">JCM19294_300</name>
</gene>
<dbReference type="AlphaFoldDB" id="A0A090QQI0"/>
<dbReference type="SUPFAM" id="SSF53383">
    <property type="entry name" value="PLP-dependent transferases"/>
    <property type="match status" value="1"/>
</dbReference>
<dbReference type="InterPro" id="IPR004839">
    <property type="entry name" value="Aminotransferase_I/II_large"/>
</dbReference>
<dbReference type="Pfam" id="PF00155">
    <property type="entry name" value="Aminotran_1_2"/>
    <property type="match status" value="1"/>
</dbReference>
<comment type="cofactor">
    <cofactor evidence="1 4">
        <name>pyridoxal 5'-phosphate</name>
        <dbReference type="ChEBI" id="CHEBI:597326"/>
    </cofactor>
</comment>
<feature type="domain" description="Aminotransferase class I/classII large" evidence="5">
    <location>
        <begin position="32"/>
        <end position="379"/>
    </location>
</feature>
<dbReference type="EC" id="2.6.1.-" evidence="4"/>
<comment type="caution">
    <text evidence="6">The sequence shown here is derived from an EMBL/GenBank/DDBJ whole genome shotgun (WGS) entry which is preliminary data.</text>
</comment>
<dbReference type="Gene3D" id="3.40.640.10">
    <property type="entry name" value="Type I PLP-dependent aspartate aminotransferase-like (Major domain)"/>
    <property type="match status" value="1"/>
</dbReference>
<dbReference type="InterPro" id="IPR004838">
    <property type="entry name" value="NHTrfase_class1_PyrdxlP-BS"/>
</dbReference>
<dbReference type="eggNOG" id="COG0436">
    <property type="taxonomic scope" value="Bacteria"/>
</dbReference>